<dbReference type="Proteomes" id="UP001140096">
    <property type="component" value="Unassembled WGS sequence"/>
</dbReference>
<keyword evidence="2" id="KW-1185">Reference proteome</keyword>
<dbReference type="EMBL" id="JANBUP010004702">
    <property type="protein sequence ID" value="KAJ2793440.1"/>
    <property type="molecule type" value="Genomic_DNA"/>
</dbReference>
<reference evidence="1" key="1">
    <citation type="submission" date="2022-07" db="EMBL/GenBank/DDBJ databases">
        <title>Phylogenomic reconstructions and comparative analyses of Kickxellomycotina fungi.</title>
        <authorList>
            <person name="Reynolds N.K."/>
            <person name="Stajich J.E."/>
            <person name="Barry K."/>
            <person name="Grigoriev I.V."/>
            <person name="Crous P."/>
            <person name="Smith M.E."/>
        </authorList>
    </citation>
    <scope>NUCLEOTIDE SEQUENCE</scope>
    <source>
        <strain evidence="1">CBS 102833</strain>
    </source>
</reference>
<comment type="caution">
    <text evidence="1">The sequence shown here is derived from an EMBL/GenBank/DDBJ whole genome shotgun (WGS) entry which is preliminary data.</text>
</comment>
<proteinExistence type="predicted"/>
<name>A0ACC1KRL3_9FUNG</name>
<accession>A0ACC1KRL3</accession>
<feature type="non-terminal residue" evidence="1">
    <location>
        <position position="1"/>
    </location>
</feature>
<protein>
    <submittedName>
        <fullName evidence="1">Uncharacterized protein</fullName>
    </submittedName>
</protein>
<evidence type="ECO:0000313" key="2">
    <source>
        <dbReference type="Proteomes" id="UP001140096"/>
    </source>
</evidence>
<sequence length="87" mass="10197">CMEAEEIVEGLNPKTSQQRVKEQQELEQKLANMRERQRRSYLRKLARGDIVAADVPDVCHSDDDDDFEYTDSEEEDDDEEEEDSSEE</sequence>
<gene>
    <name evidence="1" type="ORF">H4S07_007050</name>
</gene>
<evidence type="ECO:0000313" key="1">
    <source>
        <dbReference type="EMBL" id="KAJ2793440.1"/>
    </source>
</evidence>
<organism evidence="1 2">
    <name type="scientific">Coemansia furcata</name>
    <dbReference type="NCBI Taxonomy" id="417177"/>
    <lineage>
        <taxon>Eukaryota</taxon>
        <taxon>Fungi</taxon>
        <taxon>Fungi incertae sedis</taxon>
        <taxon>Zoopagomycota</taxon>
        <taxon>Kickxellomycotina</taxon>
        <taxon>Kickxellomycetes</taxon>
        <taxon>Kickxellales</taxon>
        <taxon>Kickxellaceae</taxon>
        <taxon>Coemansia</taxon>
    </lineage>
</organism>